<accession>A0A2G5TSN2</accession>
<dbReference type="Pfam" id="PF00646">
    <property type="entry name" value="F-box"/>
    <property type="match status" value="1"/>
</dbReference>
<evidence type="ECO:0000259" key="1">
    <source>
        <dbReference type="PROSITE" id="PS50181"/>
    </source>
</evidence>
<dbReference type="EMBL" id="PDUG01000005">
    <property type="protein sequence ID" value="PIC30297.1"/>
    <property type="molecule type" value="Genomic_DNA"/>
</dbReference>
<dbReference type="AlphaFoldDB" id="A0A2G5TSN2"/>
<comment type="caution">
    <text evidence="2">The sequence shown here is derived from an EMBL/GenBank/DDBJ whole genome shotgun (WGS) entry which is preliminary data.</text>
</comment>
<dbReference type="InterPro" id="IPR001810">
    <property type="entry name" value="F-box_dom"/>
</dbReference>
<dbReference type="PANTHER" id="PTHR22899">
    <property type="entry name" value="CYCLIN-RELATED F-BOX FAMILY"/>
    <property type="match status" value="1"/>
</dbReference>
<protein>
    <recommendedName>
        <fullName evidence="1">F-box domain-containing protein</fullName>
    </recommendedName>
</protein>
<sequence length="306" mass="35970">MPTPILSLPIADLQYAVNCMEIDELIAFSLCSNRTKNLVKSSKRKIEPIYADVDLNLISLRISPREEEFERPPPQSMTFRIRPDFLIKLERENESEYDVWRTPEFTQSDLVAHFLSIFNEPLIHVLKIENTDISYLDTVKQIMPKFDILEIDDMCSDAVAKMAFFELAPIAVEQVIVHNNIFDNENDITEFLTLNLTYVFFFNWEKPLKLKLSDLLVANVEKLSIMNAKITEQELNRFLKLWMKGNHRFYRPTYIKVSLEKETNHQKVFRGIKCVTVNHESRLKRADGKELLISIQEHSVYFEFQE</sequence>
<dbReference type="Pfam" id="PF07735">
    <property type="entry name" value="FBA_2"/>
    <property type="match status" value="1"/>
</dbReference>
<name>A0A2G5TSN2_9PELO</name>
<proteinExistence type="predicted"/>
<reference evidence="3" key="1">
    <citation type="submission" date="2017-10" db="EMBL/GenBank/DDBJ databases">
        <title>Rapid genome shrinkage in a self-fertile nematode reveals novel sperm competition proteins.</title>
        <authorList>
            <person name="Yin D."/>
            <person name="Schwarz E.M."/>
            <person name="Thomas C.G."/>
            <person name="Felde R.L."/>
            <person name="Korf I.F."/>
            <person name="Cutter A.D."/>
            <person name="Schartner C.M."/>
            <person name="Ralston E.J."/>
            <person name="Meyer B.J."/>
            <person name="Haag E.S."/>
        </authorList>
    </citation>
    <scope>NUCLEOTIDE SEQUENCE [LARGE SCALE GENOMIC DNA]</scope>
    <source>
        <strain evidence="3">JU1422</strain>
    </source>
</reference>
<dbReference type="Proteomes" id="UP000230233">
    <property type="component" value="Chromosome V"/>
</dbReference>
<evidence type="ECO:0000313" key="2">
    <source>
        <dbReference type="EMBL" id="PIC30297.1"/>
    </source>
</evidence>
<organism evidence="2 3">
    <name type="scientific">Caenorhabditis nigoni</name>
    <dbReference type="NCBI Taxonomy" id="1611254"/>
    <lineage>
        <taxon>Eukaryota</taxon>
        <taxon>Metazoa</taxon>
        <taxon>Ecdysozoa</taxon>
        <taxon>Nematoda</taxon>
        <taxon>Chromadorea</taxon>
        <taxon>Rhabditida</taxon>
        <taxon>Rhabditina</taxon>
        <taxon>Rhabditomorpha</taxon>
        <taxon>Rhabditoidea</taxon>
        <taxon>Rhabditidae</taxon>
        <taxon>Peloderinae</taxon>
        <taxon>Caenorhabditis</taxon>
    </lineage>
</organism>
<gene>
    <name evidence="2" type="primary">Cnig_chr_V.g21587</name>
    <name evidence="2" type="ORF">B9Z55_021587</name>
</gene>
<dbReference type="InterPro" id="IPR053222">
    <property type="entry name" value="Zygotic_Embryogenesis-Asso"/>
</dbReference>
<feature type="domain" description="F-box" evidence="1">
    <location>
        <begin position="2"/>
        <end position="53"/>
    </location>
</feature>
<dbReference type="PANTHER" id="PTHR22899:SF0">
    <property type="entry name" value="F-BOX ASSOCIATED DOMAIN-CONTAINING PROTEIN-RELATED"/>
    <property type="match status" value="1"/>
</dbReference>
<keyword evidence="3" id="KW-1185">Reference proteome</keyword>
<evidence type="ECO:0000313" key="3">
    <source>
        <dbReference type="Proteomes" id="UP000230233"/>
    </source>
</evidence>
<dbReference type="InterPro" id="IPR012885">
    <property type="entry name" value="F-box_Sdz-33"/>
</dbReference>
<dbReference type="PROSITE" id="PS50181">
    <property type="entry name" value="FBOX"/>
    <property type="match status" value="1"/>
</dbReference>